<sequence>MPRILMQTAHSPLTLQYETDIQQLQQDLDQINKSLFDATAHTAILLVNHKGELLQANNYFHQIFDSVMEPSFPRKIQVLPITNTYGSCSTDSWFEFLTFKDERMLPKVEILIDGKLLYFTIISTVIDNKESGSGEHQSSYILSLTDITNVVELHKNEISISKELAYKQGIFDVTSEYIHNIGNIVTGAQHLSERIIKNLEPMQFFFKYFDHIKEQLQGNKQFVKESVLEEYLKNFKKIEMSLNIIESSMTDTIKNVLDSDMKNLQKAISNIATTIAYQQELYKNTKNNMDELVKFIDLITEIRSVIEPQLFKNDIALMVDIHPSLSFQINRIHLFNGMLNVLKNSIHAILTADKSHKLFPKIIKIAARSVPIEGSFFELDMMNNDTIMMDENIVIEVYDNGIGMDEETTKNVFLQGFTTKKDGHGLGLHSFANFLTGNGHTITCKSEGIGKGTLFTITLAPGCKS</sequence>
<comment type="catalytic activity">
    <reaction evidence="1">
        <text>ATP + protein L-histidine = ADP + protein N-phospho-L-histidine.</text>
        <dbReference type="EC" id="2.7.13.3"/>
    </reaction>
</comment>
<dbReference type="SUPFAM" id="SSF55874">
    <property type="entry name" value="ATPase domain of HSP90 chaperone/DNA topoisomerase II/histidine kinase"/>
    <property type="match status" value="1"/>
</dbReference>
<dbReference type="PANTHER" id="PTHR42878">
    <property type="entry name" value="TWO-COMPONENT HISTIDINE KINASE"/>
    <property type="match status" value="1"/>
</dbReference>
<name>A0A2D3WIU3_9BACT</name>
<dbReference type="Pfam" id="PF02518">
    <property type="entry name" value="HATPase_c"/>
    <property type="match status" value="1"/>
</dbReference>
<dbReference type="SMART" id="SM00387">
    <property type="entry name" value="HATPase_c"/>
    <property type="match status" value="1"/>
</dbReference>
<dbReference type="PROSITE" id="PS50109">
    <property type="entry name" value="HIS_KIN"/>
    <property type="match status" value="1"/>
</dbReference>
<evidence type="ECO:0000259" key="6">
    <source>
        <dbReference type="PROSITE" id="PS50109"/>
    </source>
</evidence>
<evidence type="ECO:0000256" key="1">
    <source>
        <dbReference type="ARBA" id="ARBA00000085"/>
    </source>
</evidence>
<feature type="domain" description="Histidine kinase" evidence="6">
    <location>
        <begin position="226"/>
        <end position="463"/>
    </location>
</feature>
<proteinExistence type="predicted"/>
<organism evidence="7 8">
    <name type="scientific">Sulfuricurvum kujiense</name>
    <dbReference type="NCBI Taxonomy" id="148813"/>
    <lineage>
        <taxon>Bacteria</taxon>
        <taxon>Pseudomonadati</taxon>
        <taxon>Campylobacterota</taxon>
        <taxon>Epsilonproteobacteria</taxon>
        <taxon>Campylobacterales</taxon>
        <taxon>Sulfurimonadaceae</taxon>
        <taxon>Sulfuricurvum</taxon>
    </lineage>
</organism>
<evidence type="ECO:0000256" key="4">
    <source>
        <dbReference type="ARBA" id="ARBA00022777"/>
    </source>
</evidence>
<dbReference type="PANTHER" id="PTHR42878:SF14">
    <property type="entry name" value="OSMOLARITY TWO-COMPONENT SYSTEM PROTEIN SSK1"/>
    <property type="match status" value="1"/>
</dbReference>
<dbReference type="InterPro" id="IPR003594">
    <property type="entry name" value="HATPase_dom"/>
</dbReference>
<evidence type="ECO:0000256" key="5">
    <source>
        <dbReference type="SAM" id="Coils"/>
    </source>
</evidence>
<feature type="coiled-coil region" evidence="5">
    <location>
        <begin position="14"/>
        <end position="41"/>
    </location>
</feature>
<evidence type="ECO:0000313" key="8">
    <source>
        <dbReference type="Proteomes" id="UP000228859"/>
    </source>
</evidence>
<evidence type="ECO:0000256" key="3">
    <source>
        <dbReference type="ARBA" id="ARBA00022679"/>
    </source>
</evidence>
<dbReference type="Proteomes" id="UP000228859">
    <property type="component" value="Unassembled WGS sequence"/>
</dbReference>
<reference evidence="7 8" key="1">
    <citation type="journal article" date="2017" name="Front. Microbiol.">
        <title>Comparative Genomic Analysis of the Class Epsilonproteobacteria and Proposed Reclassification to Epsilonbacteraeota (phyl. nov.).</title>
        <authorList>
            <person name="Waite D.W."/>
            <person name="Vanwonterghem I."/>
            <person name="Rinke C."/>
            <person name="Parks D.H."/>
            <person name="Zhang Y."/>
            <person name="Takai K."/>
            <person name="Sievert S.M."/>
            <person name="Simon J."/>
            <person name="Campbell B.J."/>
            <person name="Hanson T.E."/>
            <person name="Woyke T."/>
            <person name="Klotz M.G."/>
            <person name="Hugenholtz P."/>
        </authorList>
    </citation>
    <scope>NUCLEOTIDE SEQUENCE [LARGE SCALE GENOMIC DNA]</scope>
    <source>
        <strain evidence="7">UBA12443</strain>
    </source>
</reference>
<dbReference type="EMBL" id="DLUI01000070">
    <property type="protein sequence ID" value="DAB38667.1"/>
    <property type="molecule type" value="Genomic_DNA"/>
</dbReference>
<dbReference type="InterPro" id="IPR050351">
    <property type="entry name" value="BphY/WalK/GraS-like"/>
</dbReference>
<gene>
    <name evidence="7" type="ORF">CFH83_04780</name>
</gene>
<accession>A0A2D3WIU3</accession>
<protein>
    <recommendedName>
        <fullName evidence="2">histidine kinase</fullName>
        <ecNumber evidence="2">2.7.13.3</ecNumber>
    </recommendedName>
</protein>
<comment type="caution">
    <text evidence="7">The sequence shown here is derived from an EMBL/GenBank/DDBJ whole genome shotgun (WGS) entry which is preliminary data.</text>
</comment>
<dbReference type="InterPro" id="IPR004358">
    <property type="entry name" value="Sig_transdc_His_kin-like_C"/>
</dbReference>
<dbReference type="AlphaFoldDB" id="A0A2D3WIU3"/>
<dbReference type="GO" id="GO:0004673">
    <property type="term" value="F:protein histidine kinase activity"/>
    <property type="evidence" value="ECO:0007669"/>
    <property type="project" value="UniProtKB-EC"/>
</dbReference>
<dbReference type="GO" id="GO:0030295">
    <property type="term" value="F:protein kinase activator activity"/>
    <property type="evidence" value="ECO:0007669"/>
    <property type="project" value="TreeGrafter"/>
</dbReference>
<dbReference type="InterPro" id="IPR005467">
    <property type="entry name" value="His_kinase_dom"/>
</dbReference>
<keyword evidence="3" id="KW-0808">Transferase</keyword>
<dbReference type="GO" id="GO:0007234">
    <property type="term" value="P:osmosensory signaling via phosphorelay pathway"/>
    <property type="evidence" value="ECO:0007669"/>
    <property type="project" value="TreeGrafter"/>
</dbReference>
<keyword evidence="5" id="KW-0175">Coiled coil</keyword>
<keyword evidence="4" id="KW-0418">Kinase</keyword>
<dbReference type="Gene3D" id="3.30.565.10">
    <property type="entry name" value="Histidine kinase-like ATPase, C-terminal domain"/>
    <property type="match status" value="1"/>
</dbReference>
<evidence type="ECO:0000313" key="7">
    <source>
        <dbReference type="EMBL" id="DAB38667.1"/>
    </source>
</evidence>
<evidence type="ECO:0000256" key="2">
    <source>
        <dbReference type="ARBA" id="ARBA00012438"/>
    </source>
</evidence>
<dbReference type="PRINTS" id="PR00344">
    <property type="entry name" value="BCTRLSENSOR"/>
</dbReference>
<dbReference type="EC" id="2.7.13.3" evidence="2"/>
<dbReference type="GO" id="GO:0000156">
    <property type="term" value="F:phosphorelay response regulator activity"/>
    <property type="evidence" value="ECO:0007669"/>
    <property type="project" value="TreeGrafter"/>
</dbReference>
<dbReference type="InterPro" id="IPR036890">
    <property type="entry name" value="HATPase_C_sf"/>
</dbReference>